<dbReference type="Pfam" id="PF10135">
    <property type="entry name" value="Rod-binding"/>
    <property type="match status" value="1"/>
</dbReference>
<reference evidence="3 4" key="1">
    <citation type="submission" date="2018-05" db="EMBL/GenBank/DDBJ databases">
        <title>Complete Genome Sequence of the Nonylphenol-Degrading Bacterium Sphingobium amiense DSM 16289T.</title>
        <authorList>
            <person name="Ootsuka M."/>
            <person name="Nishizawa T."/>
            <person name="Ohta H."/>
        </authorList>
    </citation>
    <scope>NUCLEOTIDE SEQUENCE [LARGE SCALE GENOMIC DNA]</scope>
    <source>
        <strain evidence="3 4">DSM 16289</strain>
    </source>
</reference>
<dbReference type="RefSeq" id="WP_066701561.1">
    <property type="nucleotide sequence ID" value="NZ_AP018664.1"/>
</dbReference>
<name>A0A494WDL6_9SPHN</name>
<proteinExistence type="predicted"/>
<feature type="region of interest" description="Disordered" evidence="1">
    <location>
        <begin position="1"/>
        <end position="21"/>
    </location>
</feature>
<evidence type="ECO:0000313" key="4">
    <source>
        <dbReference type="Proteomes" id="UP000279959"/>
    </source>
</evidence>
<accession>A0A494WDL6</accession>
<keyword evidence="3" id="KW-0282">Flagellum</keyword>
<organism evidence="3 4">
    <name type="scientific">Sphingobium amiense</name>
    <dbReference type="NCBI Taxonomy" id="135719"/>
    <lineage>
        <taxon>Bacteria</taxon>
        <taxon>Pseudomonadati</taxon>
        <taxon>Pseudomonadota</taxon>
        <taxon>Alphaproteobacteria</taxon>
        <taxon>Sphingomonadales</taxon>
        <taxon>Sphingomonadaceae</taxon>
        <taxon>Sphingobium</taxon>
    </lineage>
</organism>
<feature type="domain" description="Flagellar protein FlgJ N-terminal" evidence="2">
    <location>
        <begin position="40"/>
        <end position="86"/>
    </location>
</feature>
<protein>
    <submittedName>
        <fullName evidence="3">Flagellar biosynthesis protein FlgI</fullName>
    </submittedName>
</protein>
<keyword evidence="4" id="KW-1185">Reference proteome</keyword>
<dbReference type="AlphaFoldDB" id="A0A494WDL6"/>
<dbReference type="InterPro" id="IPR019301">
    <property type="entry name" value="Flagellar_prot_FlgJ_N"/>
</dbReference>
<keyword evidence="3" id="KW-0966">Cell projection</keyword>
<dbReference type="PRINTS" id="PR01002">
    <property type="entry name" value="FLGFLGJ"/>
</dbReference>
<keyword evidence="3" id="KW-0969">Cilium</keyword>
<feature type="region of interest" description="Disordered" evidence="1">
    <location>
        <begin position="90"/>
        <end position="112"/>
    </location>
</feature>
<evidence type="ECO:0000256" key="1">
    <source>
        <dbReference type="SAM" id="MobiDB-lite"/>
    </source>
</evidence>
<sequence>MQVAKISPGATPAPANSGKAALEKVAQQFEAVFLRQMIGAMRSASLAEGISDSSATQQFQDMADARTADSMASKGAMGIAELLIQQFGSRVAASPAPPSPAAPDAPAAAEGA</sequence>
<evidence type="ECO:0000313" key="3">
    <source>
        <dbReference type="EMBL" id="BBD98940.1"/>
    </source>
</evidence>
<dbReference type="Proteomes" id="UP000279959">
    <property type="component" value="Chromosome"/>
</dbReference>
<gene>
    <name evidence="3" type="ORF">SAMIE_1024410</name>
</gene>
<evidence type="ECO:0000259" key="2">
    <source>
        <dbReference type="Pfam" id="PF10135"/>
    </source>
</evidence>
<dbReference type="KEGG" id="sami:SAMIE_1024410"/>
<dbReference type="EMBL" id="AP018664">
    <property type="protein sequence ID" value="BBD98940.1"/>
    <property type="molecule type" value="Genomic_DNA"/>
</dbReference>